<proteinExistence type="predicted"/>
<dbReference type="EMBL" id="JACCAE010000001">
    <property type="protein sequence ID" value="NYF98906.1"/>
    <property type="molecule type" value="Genomic_DNA"/>
</dbReference>
<protein>
    <submittedName>
        <fullName evidence="2">Uncharacterized protein</fullName>
    </submittedName>
</protein>
<name>A0A852VRQ1_9MICO</name>
<dbReference type="RefSeq" id="WP_185991668.1">
    <property type="nucleotide sequence ID" value="NZ_JACCAE010000001.1"/>
</dbReference>
<accession>A0A852VRQ1</accession>
<organism evidence="2 3">
    <name type="scientific">Janibacter cremeus</name>
    <dbReference type="NCBI Taxonomy" id="1285192"/>
    <lineage>
        <taxon>Bacteria</taxon>
        <taxon>Bacillati</taxon>
        <taxon>Actinomycetota</taxon>
        <taxon>Actinomycetes</taxon>
        <taxon>Micrococcales</taxon>
        <taxon>Intrasporangiaceae</taxon>
        <taxon>Janibacter</taxon>
    </lineage>
</organism>
<evidence type="ECO:0000313" key="3">
    <source>
        <dbReference type="Proteomes" id="UP000554054"/>
    </source>
</evidence>
<reference evidence="2 3" key="1">
    <citation type="submission" date="2020-07" db="EMBL/GenBank/DDBJ databases">
        <title>Sequencing the genomes of 1000 actinobacteria strains.</title>
        <authorList>
            <person name="Klenk H.-P."/>
        </authorList>
    </citation>
    <scope>NUCLEOTIDE SEQUENCE [LARGE SCALE GENOMIC DNA]</scope>
    <source>
        <strain evidence="2 3">DSM 26154</strain>
    </source>
</reference>
<evidence type="ECO:0000256" key="1">
    <source>
        <dbReference type="SAM" id="MobiDB-lite"/>
    </source>
</evidence>
<keyword evidence="3" id="KW-1185">Reference proteome</keyword>
<dbReference type="AlphaFoldDB" id="A0A852VRQ1"/>
<dbReference type="Proteomes" id="UP000554054">
    <property type="component" value="Unassembled WGS sequence"/>
</dbReference>
<sequence>MSREAMASTRDAARTDVDARADPRGGTASITDCCDRAASLAEATR</sequence>
<feature type="compositionally biased region" description="Basic and acidic residues" evidence="1">
    <location>
        <begin position="11"/>
        <end position="23"/>
    </location>
</feature>
<gene>
    <name evidence="2" type="ORF">BJY20_002298</name>
</gene>
<feature type="region of interest" description="Disordered" evidence="1">
    <location>
        <begin position="1"/>
        <end position="32"/>
    </location>
</feature>
<evidence type="ECO:0000313" key="2">
    <source>
        <dbReference type="EMBL" id="NYF98906.1"/>
    </source>
</evidence>
<comment type="caution">
    <text evidence="2">The sequence shown here is derived from an EMBL/GenBank/DDBJ whole genome shotgun (WGS) entry which is preliminary data.</text>
</comment>